<keyword evidence="1" id="KW-0812">Transmembrane</keyword>
<dbReference type="EMBL" id="CP002455">
    <property type="protein sequence ID" value="ADX68535.1"/>
    <property type="molecule type" value="Genomic_DNA"/>
</dbReference>
<dbReference type="PANTHER" id="PTHR30273">
    <property type="entry name" value="PERIPLASMIC SIGNAL SENSOR AND SIGMA FACTOR ACTIVATOR FECR-RELATED"/>
    <property type="match status" value="1"/>
</dbReference>
<reference evidence="4 5" key="1">
    <citation type="journal article" date="2011" name="Stand. Genomic Sci.">
        <title>Complete genome sequence of Weeksella virosa type strain (9751).</title>
        <authorList>
            <person name="Lang E."/>
            <person name="Teshima H."/>
            <person name="Lucas S."/>
            <person name="Lapidus A."/>
            <person name="Hammon N."/>
            <person name="Deshpande S."/>
            <person name="Nolan M."/>
            <person name="Cheng J.F."/>
            <person name="Pitluck S."/>
            <person name="Liolios K."/>
            <person name="Pagani I."/>
            <person name="Mikhailova N."/>
            <person name="Ivanova N."/>
            <person name="Mavromatis K."/>
            <person name="Pati A."/>
            <person name="Tapia R."/>
            <person name="Han C."/>
            <person name="Goodwin L."/>
            <person name="Chen A."/>
            <person name="Palaniappan K."/>
            <person name="Land M."/>
            <person name="Hauser L."/>
            <person name="Chang Y.J."/>
            <person name="Jeffries C.D."/>
            <person name="Brambilla E.M."/>
            <person name="Kopitz M."/>
            <person name="Rohde M."/>
            <person name="Goker M."/>
            <person name="Tindall B.J."/>
            <person name="Detter J.C."/>
            <person name="Woyke T."/>
            <person name="Bristow J."/>
            <person name="Eisen J.A."/>
            <person name="Markowitz V."/>
            <person name="Hugenholtz P."/>
            <person name="Klenk H.P."/>
            <person name="Kyrpides N.C."/>
        </authorList>
    </citation>
    <scope>NUCLEOTIDE SEQUENCE [LARGE SCALE GENOMIC DNA]</scope>
    <source>
        <strain evidence="5">ATCC 43766 / DSM 16922 / JCM 21250 / NBRC 16016 / NCTC 11634 / CL345/78</strain>
    </source>
</reference>
<dbReference type="Proteomes" id="UP000008641">
    <property type="component" value="Chromosome"/>
</dbReference>
<sequence>MIRKLLEKYWSNNSSLEEKKELLEIIDNPKVVSEKITQTWSENDNTIMIDKRLSRKVLQKIHQKINETHKTKKHFSTYSSFIKFSIAASLVLFCVFGLLYHKNIASTSTVALVNYDTISNETADKLMNIRLNDNSTVVLYPKSEIVYDGQFNQKNRAVLLMGKAKFKVYKNKELPFTVSIKSFTTTALGTEFIVTENIKNNQASVQLLEGKVRIDSQKKAAFESVFLNAGENFWLDLENNQVQITNQKISKPKTVSTKKYTEKTEIITLPEIPETEKNNEITDEIIFDKTPLIDVFDKIEKTYQTKIHTTNIPKELTFTGRFKSTDNYQQIIEIICQLNDLQYQAIDKQVYIEK</sequence>
<dbReference type="PIRSF" id="PIRSF018266">
    <property type="entry name" value="FecR"/>
    <property type="match status" value="1"/>
</dbReference>
<evidence type="ECO:0000313" key="5">
    <source>
        <dbReference type="Proteomes" id="UP000008641"/>
    </source>
</evidence>
<dbReference type="STRING" id="865938.Weevi_1847"/>
<dbReference type="Gene3D" id="3.55.50.30">
    <property type="match status" value="1"/>
</dbReference>
<feature type="domain" description="Protein FecR C-terminal" evidence="3">
    <location>
        <begin position="285"/>
        <end position="352"/>
    </location>
</feature>
<keyword evidence="1" id="KW-1133">Transmembrane helix</keyword>
<reference evidence="5" key="2">
    <citation type="journal article" date="2011" name="Stand. Genomic Sci.">
        <title>Complete genome sequence of Weeksella virosa type strain (9751T).</title>
        <authorList>
            <person name="Lang E."/>
            <person name="Teshima H."/>
            <person name="Lucas S."/>
            <person name="Lapidus A."/>
            <person name="Hammon N."/>
            <person name="Deshpande S."/>
            <person name="Nolan M."/>
            <person name="Cheng J."/>
            <person name="Pitluck S."/>
            <person name="Liolios K."/>
            <person name="Pagani I."/>
            <person name="Mikhailova N."/>
            <person name="Ivanova N."/>
            <person name="Mavromatis K."/>
            <person name="Pati A."/>
            <person name="Tapia R."/>
            <person name="Han C."/>
            <person name="Goodwin L."/>
            <person name="Chen A."/>
            <person name="Palaniappan K."/>
            <person name="Land M."/>
            <person name="Hauser L."/>
            <person name="Chang Y."/>
            <person name="Jeffries C."/>
            <person name="Brambilla E."/>
            <person name="Kopitz M."/>
            <person name="Rohde M."/>
            <person name="Goker M."/>
            <person name="Tindall B."/>
            <person name="Detter J."/>
            <person name="Woyke T."/>
            <person name="Bristow J."/>
            <person name="Eisen J."/>
            <person name="Markowitz V."/>
            <person name="Hugenholtz P."/>
            <person name="Klenk H."/>
            <person name="Kyrpides N."/>
        </authorList>
    </citation>
    <scope>NUCLEOTIDE SEQUENCE [LARGE SCALE GENOMIC DNA]</scope>
    <source>
        <strain evidence="5">ATCC 43766 / DSM 16922 / JCM 21250 / NBRC 16016 / NCTC 11634 / CL345/78</strain>
    </source>
</reference>
<evidence type="ECO:0000256" key="1">
    <source>
        <dbReference type="SAM" id="Phobius"/>
    </source>
</evidence>
<feature type="domain" description="FecR protein" evidence="2">
    <location>
        <begin position="124"/>
        <end position="213"/>
    </location>
</feature>
<evidence type="ECO:0000313" key="4">
    <source>
        <dbReference type="EMBL" id="ADX68535.1"/>
    </source>
</evidence>
<evidence type="ECO:0000259" key="3">
    <source>
        <dbReference type="Pfam" id="PF16344"/>
    </source>
</evidence>
<dbReference type="Pfam" id="PF16344">
    <property type="entry name" value="FecR_C"/>
    <property type="match status" value="1"/>
</dbReference>
<dbReference type="Pfam" id="PF04773">
    <property type="entry name" value="FecR"/>
    <property type="match status" value="1"/>
</dbReference>
<keyword evidence="5" id="KW-1185">Reference proteome</keyword>
<gene>
    <name evidence="4" type="ordered locus">Weevi_1847</name>
</gene>
<dbReference type="HOGENOM" id="CLU_050192_2_2_10"/>
<dbReference type="AlphaFoldDB" id="F0P0N6"/>
<dbReference type="Gene3D" id="2.60.120.1440">
    <property type="match status" value="1"/>
</dbReference>
<organism evidence="4 5">
    <name type="scientific">Weeksella virosa (strain ATCC 43766 / DSM 16922 / JCM 21250 / CCUG 30538 / CDC 9751 / IAM 14551 / NBRC 16016 / NCTC 11634 / CL345/78)</name>
    <dbReference type="NCBI Taxonomy" id="865938"/>
    <lineage>
        <taxon>Bacteria</taxon>
        <taxon>Pseudomonadati</taxon>
        <taxon>Bacteroidota</taxon>
        <taxon>Flavobacteriia</taxon>
        <taxon>Flavobacteriales</taxon>
        <taxon>Weeksellaceae</taxon>
        <taxon>Weeksella</taxon>
    </lineage>
</organism>
<keyword evidence="1" id="KW-0472">Membrane</keyword>
<dbReference type="RefSeq" id="WP_013598924.1">
    <property type="nucleotide sequence ID" value="NC_015144.1"/>
</dbReference>
<dbReference type="eggNOG" id="COG3712">
    <property type="taxonomic scope" value="Bacteria"/>
</dbReference>
<dbReference type="OrthoDB" id="651134at2"/>
<dbReference type="InterPro" id="IPR012373">
    <property type="entry name" value="Ferrdict_sens_TM"/>
</dbReference>
<proteinExistence type="predicted"/>
<protein>
    <submittedName>
        <fullName evidence="4">Anti-FecI sigma factor, FecR</fullName>
    </submittedName>
</protein>
<evidence type="ECO:0000259" key="2">
    <source>
        <dbReference type="Pfam" id="PF04773"/>
    </source>
</evidence>
<dbReference type="PANTHER" id="PTHR30273:SF2">
    <property type="entry name" value="PROTEIN FECR"/>
    <property type="match status" value="1"/>
</dbReference>
<dbReference type="InterPro" id="IPR032508">
    <property type="entry name" value="FecR_C"/>
</dbReference>
<dbReference type="KEGG" id="wvi:Weevi_1847"/>
<dbReference type="GO" id="GO:0016989">
    <property type="term" value="F:sigma factor antagonist activity"/>
    <property type="evidence" value="ECO:0007669"/>
    <property type="project" value="TreeGrafter"/>
</dbReference>
<name>F0P0N6_WEEVC</name>
<dbReference type="InterPro" id="IPR006860">
    <property type="entry name" value="FecR"/>
</dbReference>
<feature type="transmembrane region" description="Helical" evidence="1">
    <location>
        <begin position="80"/>
        <end position="100"/>
    </location>
</feature>
<accession>F0P0N6</accession>